<dbReference type="InterPro" id="IPR041698">
    <property type="entry name" value="Methyltransf_25"/>
</dbReference>
<evidence type="ECO:0000313" key="6">
    <source>
        <dbReference type="Proteomes" id="UP001595956"/>
    </source>
</evidence>
<evidence type="ECO:0000259" key="4">
    <source>
        <dbReference type="Pfam" id="PF13649"/>
    </source>
</evidence>
<dbReference type="GO" id="GO:0032259">
    <property type="term" value="P:methylation"/>
    <property type="evidence" value="ECO:0007669"/>
    <property type="project" value="UniProtKB-KW"/>
</dbReference>
<sequence>MSTRWERIAREAAGEDYAREYAARFRALAARGEDVHGEAAFVAELVPAPARVLDAGCGTGRIAVRLSELGYDVVGVDVDLAMLWVAAGDNPELEWQWADLSTLELESTFDVVLVAGNTIPLLEDGTLADTCTRLAAHTEPGGLVICGFGLDEAHLPAGCPVTTLTDFQAAMALAGLDDVAEFSGWERGEFDPEGGYVVSVYQRPEA</sequence>
<dbReference type="RefSeq" id="WP_345172862.1">
    <property type="nucleotide sequence ID" value="NZ_BAABFQ010000004.1"/>
</dbReference>
<protein>
    <submittedName>
        <fullName evidence="5">Class I SAM-dependent methyltransferase</fullName>
        <ecNumber evidence="5">2.1.1.222</ecNumber>
        <ecNumber evidence="5">2.1.1.64</ecNumber>
    </submittedName>
</protein>
<keyword evidence="2 5" id="KW-0808">Transferase</keyword>
<dbReference type="PANTHER" id="PTHR43464:SF19">
    <property type="entry name" value="UBIQUINONE BIOSYNTHESIS O-METHYLTRANSFERASE, MITOCHONDRIAL"/>
    <property type="match status" value="1"/>
</dbReference>
<feature type="domain" description="Methyltransferase" evidence="4">
    <location>
        <begin position="52"/>
        <end position="142"/>
    </location>
</feature>
<proteinExistence type="predicted"/>
<dbReference type="GO" id="GO:0102208">
    <property type="term" value="F:2-polyprenyl-6-hydroxyphenol methylase activity"/>
    <property type="evidence" value="ECO:0007669"/>
    <property type="project" value="UniProtKB-EC"/>
</dbReference>
<dbReference type="InterPro" id="IPR029063">
    <property type="entry name" value="SAM-dependent_MTases_sf"/>
</dbReference>
<comment type="caution">
    <text evidence="5">The sequence shown here is derived from an EMBL/GenBank/DDBJ whole genome shotgun (WGS) entry which is preliminary data.</text>
</comment>
<dbReference type="EC" id="2.1.1.64" evidence="5"/>
<gene>
    <name evidence="5" type="ORF">ACFPKY_10590</name>
</gene>
<keyword evidence="3" id="KW-0949">S-adenosyl-L-methionine</keyword>
<evidence type="ECO:0000256" key="2">
    <source>
        <dbReference type="ARBA" id="ARBA00022679"/>
    </source>
</evidence>
<dbReference type="GO" id="GO:0061542">
    <property type="term" value="F:3-demethylubiquinol 3-O-methyltransferase activity"/>
    <property type="evidence" value="ECO:0007669"/>
    <property type="project" value="UniProtKB-EC"/>
</dbReference>
<evidence type="ECO:0000256" key="3">
    <source>
        <dbReference type="ARBA" id="ARBA00022691"/>
    </source>
</evidence>
<keyword evidence="1 5" id="KW-0489">Methyltransferase</keyword>
<dbReference type="Proteomes" id="UP001595956">
    <property type="component" value="Unassembled WGS sequence"/>
</dbReference>
<dbReference type="SUPFAM" id="SSF53335">
    <property type="entry name" value="S-adenosyl-L-methionine-dependent methyltransferases"/>
    <property type="match status" value="1"/>
</dbReference>
<name>A0ABW0N2T9_9ACTN</name>
<dbReference type="EC" id="2.1.1.222" evidence="5"/>
<evidence type="ECO:0000313" key="5">
    <source>
        <dbReference type="EMBL" id="MFC5493553.1"/>
    </source>
</evidence>
<dbReference type="EMBL" id="JBHSMD010000003">
    <property type="protein sequence ID" value="MFC5493553.1"/>
    <property type="molecule type" value="Genomic_DNA"/>
</dbReference>
<organism evidence="5 6">
    <name type="scientific">Nocardioides caricicola</name>
    <dbReference type="NCBI Taxonomy" id="634770"/>
    <lineage>
        <taxon>Bacteria</taxon>
        <taxon>Bacillati</taxon>
        <taxon>Actinomycetota</taxon>
        <taxon>Actinomycetes</taxon>
        <taxon>Propionibacteriales</taxon>
        <taxon>Nocardioidaceae</taxon>
        <taxon>Nocardioides</taxon>
    </lineage>
</organism>
<dbReference type="Pfam" id="PF13649">
    <property type="entry name" value="Methyltransf_25"/>
    <property type="match status" value="1"/>
</dbReference>
<dbReference type="Gene3D" id="3.40.50.150">
    <property type="entry name" value="Vaccinia Virus protein VP39"/>
    <property type="match status" value="1"/>
</dbReference>
<dbReference type="CDD" id="cd02440">
    <property type="entry name" value="AdoMet_MTases"/>
    <property type="match status" value="1"/>
</dbReference>
<dbReference type="PANTHER" id="PTHR43464">
    <property type="entry name" value="METHYLTRANSFERASE"/>
    <property type="match status" value="1"/>
</dbReference>
<keyword evidence="6" id="KW-1185">Reference proteome</keyword>
<reference evidence="6" key="1">
    <citation type="journal article" date="2019" name="Int. J. Syst. Evol. Microbiol.">
        <title>The Global Catalogue of Microorganisms (GCM) 10K type strain sequencing project: providing services to taxonomists for standard genome sequencing and annotation.</title>
        <authorList>
            <consortium name="The Broad Institute Genomics Platform"/>
            <consortium name="The Broad Institute Genome Sequencing Center for Infectious Disease"/>
            <person name="Wu L."/>
            <person name="Ma J."/>
        </authorList>
    </citation>
    <scope>NUCLEOTIDE SEQUENCE [LARGE SCALE GENOMIC DNA]</scope>
    <source>
        <strain evidence="6">KACC 13778</strain>
    </source>
</reference>
<evidence type="ECO:0000256" key="1">
    <source>
        <dbReference type="ARBA" id="ARBA00022603"/>
    </source>
</evidence>
<accession>A0ABW0N2T9</accession>